<name>A0A9X2DX65_9MICO</name>
<dbReference type="SUPFAM" id="SSF55961">
    <property type="entry name" value="Bet v1-like"/>
    <property type="match status" value="1"/>
</dbReference>
<proteinExistence type="predicted"/>
<dbReference type="Proteomes" id="UP001155240">
    <property type="component" value="Unassembled WGS sequence"/>
</dbReference>
<protein>
    <submittedName>
        <fullName evidence="1">SRPBCC family protein</fullName>
    </submittedName>
</protein>
<sequence length="148" mass="16217">MTVTFECRTRSSRPPAELFDLARDIGVHTASQAAAGEQAVGGVVTGLIGPGEEVTWRARHFGLPFSLTSRVTAFDAPHRFVDEQVRGPFARFHHEHLFEADGAGCLMTDRIEFTAPLGPLGRLVERTVLAPHLRRLIEERGRFLAGSG</sequence>
<reference evidence="1" key="1">
    <citation type="submission" date="2022-06" db="EMBL/GenBank/DDBJ databases">
        <title>Whole genome shotgun sequencing (WGS) of Rathayibacter sp. ZW T2_19, isolated from stored onions (Allium cepa).</title>
        <authorList>
            <person name="Stoll D.A."/>
            <person name="Huch M."/>
        </authorList>
    </citation>
    <scope>NUCLEOTIDE SEQUENCE</scope>
    <source>
        <strain evidence="1">ZW T2_19</strain>
    </source>
</reference>
<evidence type="ECO:0000313" key="2">
    <source>
        <dbReference type="Proteomes" id="UP001155240"/>
    </source>
</evidence>
<dbReference type="Pfam" id="PF10604">
    <property type="entry name" value="Polyketide_cyc2"/>
    <property type="match status" value="1"/>
</dbReference>
<gene>
    <name evidence="1" type="ORF">NB037_05350</name>
</gene>
<dbReference type="CDD" id="cd07820">
    <property type="entry name" value="SRPBCC_3"/>
    <property type="match status" value="1"/>
</dbReference>
<dbReference type="InterPro" id="IPR023393">
    <property type="entry name" value="START-like_dom_sf"/>
</dbReference>
<dbReference type="AlphaFoldDB" id="A0A9X2DX65"/>
<accession>A0A9X2DX65</accession>
<keyword evidence="2" id="KW-1185">Reference proteome</keyword>
<dbReference type="InterPro" id="IPR019587">
    <property type="entry name" value="Polyketide_cyclase/dehydratase"/>
</dbReference>
<organism evidence="1 2">
    <name type="scientific">Rathayibacter rubneri</name>
    <dbReference type="NCBI Taxonomy" id="2950106"/>
    <lineage>
        <taxon>Bacteria</taxon>
        <taxon>Bacillati</taxon>
        <taxon>Actinomycetota</taxon>
        <taxon>Actinomycetes</taxon>
        <taxon>Micrococcales</taxon>
        <taxon>Microbacteriaceae</taxon>
        <taxon>Rathayibacter</taxon>
    </lineage>
</organism>
<evidence type="ECO:0000313" key="1">
    <source>
        <dbReference type="EMBL" id="MCM6761841.1"/>
    </source>
</evidence>
<comment type="caution">
    <text evidence="1">The sequence shown here is derived from an EMBL/GenBank/DDBJ whole genome shotgun (WGS) entry which is preliminary data.</text>
</comment>
<dbReference type="EMBL" id="JAMRYM010000013">
    <property type="protein sequence ID" value="MCM6761841.1"/>
    <property type="molecule type" value="Genomic_DNA"/>
</dbReference>
<dbReference type="Gene3D" id="3.30.530.20">
    <property type="match status" value="1"/>
</dbReference>